<dbReference type="CDD" id="cd00303">
    <property type="entry name" value="retropepsin_like"/>
    <property type="match status" value="1"/>
</dbReference>
<keyword evidence="2" id="KW-0472">Membrane</keyword>
<dbReference type="SUPFAM" id="SSF50630">
    <property type="entry name" value="Acid proteases"/>
    <property type="match status" value="1"/>
</dbReference>
<feature type="domain" description="Ty3 transposon capsid-like protein" evidence="3">
    <location>
        <begin position="42"/>
        <end position="168"/>
    </location>
</feature>
<keyword evidence="5" id="KW-1185">Reference proteome</keyword>
<evidence type="ECO:0000259" key="3">
    <source>
        <dbReference type="Pfam" id="PF19259"/>
    </source>
</evidence>
<dbReference type="STRING" id="74649.A0A2P6RFR8"/>
<dbReference type="Gramene" id="PRQ45269">
    <property type="protein sequence ID" value="PRQ45269"/>
    <property type="gene ID" value="RchiOBHm_Chr3g0488331"/>
</dbReference>
<feature type="region of interest" description="Disordered" evidence="1">
    <location>
        <begin position="167"/>
        <end position="219"/>
    </location>
</feature>
<dbReference type="InterPro" id="IPR043502">
    <property type="entry name" value="DNA/RNA_pol_sf"/>
</dbReference>
<dbReference type="OMA" id="ICYQCKE"/>
<gene>
    <name evidence="4" type="ORF">RchiOBHm_Chr3g0488331</name>
</gene>
<dbReference type="InterPro" id="IPR032567">
    <property type="entry name" value="RTL1-rel"/>
</dbReference>
<evidence type="ECO:0000256" key="2">
    <source>
        <dbReference type="SAM" id="Phobius"/>
    </source>
</evidence>
<keyword evidence="2" id="KW-1133">Transmembrane helix</keyword>
<keyword evidence="2" id="KW-0812">Transmembrane</keyword>
<dbReference type="InterPro" id="IPR045358">
    <property type="entry name" value="Ty3_capsid"/>
</dbReference>
<dbReference type="PANTHER" id="PTHR15503:SF22">
    <property type="entry name" value="TRANSPOSON TY3-I GAG POLYPROTEIN"/>
    <property type="match status" value="1"/>
</dbReference>
<feature type="compositionally biased region" description="Low complexity" evidence="1">
    <location>
        <begin position="196"/>
        <end position="212"/>
    </location>
</feature>
<evidence type="ECO:0000313" key="4">
    <source>
        <dbReference type="EMBL" id="PRQ45269.1"/>
    </source>
</evidence>
<reference evidence="4 5" key="1">
    <citation type="journal article" date="2018" name="Nat. Genet.">
        <title>The Rosa genome provides new insights in the design of modern roses.</title>
        <authorList>
            <person name="Bendahmane M."/>
        </authorList>
    </citation>
    <scope>NUCLEOTIDE SEQUENCE [LARGE SCALE GENOMIC DNA]</scope>
    <source>
        <strain evidence="5">cv. Old Blush</strain>
    </source>
</reference>
<protein>
    <submittedName>
        <fullName evidence="4">Putative retrotransposon gag domain, aspartic peptidase domain-containing protein</fullName>
    </submittedName>
</protein>
<dbReference type="Gene3D" id="3.10.10.10">
    <property type="entry name" value="HIV Type 1 Reverse Transcriptase, subunit A, domain 1"/>
    <property type="match status" value="1"/>
</dbReference>
<feature type="transmembrane region" description="Helical" evidence="2">
    <location>
        <begin position="550"/>
        <end position="576"/>
    </location>
</feature>
<accession>A0A2P6RFR8</accession>
<evidence type="ECO:0000256" key="1">
    <source>
        <dbReference type="SAM" id="MobiDB-lite"/>
    </source>
</evidence>
<proteinExistence type="predicted"/>
<dbReference type="AlphaFoldDB" id="A0A2P6RFR8"/>
<sequence length="578" mass="64593">MQPHNPYPFDNQCFRPPKVDLPRFYGDNAAGGLSMAERYLRTQNIPTHAHIATVASHFGPTASIWMNSFDQSNPSASWEQFVGAFLQHFGGCTTIDFKVSLSHMQQTSSVDAFINEFTTLAYRAPEWSDANLLSIFLGGLKPAIRHDVVAIEPRSLAYAQRLARRYETKQADNQPSRPPHPSNWSYSHKALPSNIPSAPTTHTTTSQITPFSHPDTSQKQKAETSFCKWSTSKQREGRAQGLCYSCDEQWSQTHVGKRPVMAILESPTPLEELPIEEIVEEEQPSDSEQFIPIHAITHTMIGHMMRCKGFINKQPISVFVDCRSATNFLNPVVATRLGLTMQPVSQLHFTSASGEQLSRSSQAIDATDSIQGYQFTTSFLLMLVTGCDLLLGAQWLETLGFIGWHFSETVMVFTENGQCHVLNDLQRQPSQKYQSAFRALLPAEHLDSVSSITGPITIPESALIPELQTLLPHYEDVFSPPVDLLPKRAIDHRMTLLPNSGPMNMRPYRYAHSQKTDLDAQVQEMLSHGLIRPSHSPFSSRLGKRLKRSWHLFLTLAAVVGLSFKGAGLLGIIYLIPL</sequence>
<evidence type="ECO:0000313" key="5">
    <source>
        <dbReference type="Proteomes" id="UP000238479"/>
    </source>
</evidence>
<dbReference type="SUPFAM" id="SSF56672">
    <property type="entry name" value="DNA/RNA polymerases"/>
    <property type="match status" value="1"/>
</dbReference>
<name>A0A2P6RFR8_ROSCH</name>
<organism evidence="4 5">
    <name type="scientific">Rosa chinensis</name>
    <name type="common">China rose</name>
    <dbReference type="NCBI Taxonomy" id="74649"/>
    <lineage>
        <taxon>Eukaryota</taxon>
        <taxon>Viridiplantae</taxon>
        <taxon>Streptophyta</taxon>
        <taxon>Embryophyta</taxon>
        <taxon>Tracheophyta</taxon>
        <taxon>Spermatophyta</taxon>
        <taxon>Magnoliopsida</taxon>
        <taxon>eudicotyledons</taxon>
        <taxon>Gunneridae</taxon>
        <taxon>Pentapetalae</taxon>
        <taxon>rosids</taxon>
        <taxon>fabids</taxon>
        <taxon>Rosales</taxon>
        <taxon>Rosaceae</taxon>
        <taxon>Rosoideae</taxon>
        <taxon>Rosoideae incertae sedis</taxon>
        <taxon>Rosa</taxon>
    </lineage>
</organism>
<comment type="caution">
    <text evidence="4">The sequence shown here is derived from an EMBL/GenBank/DDBJ whole genome shotgun (WGS) entry which is preliminary data.</text>
</comment>
<dbReference type="Pfam" id="PF19259">
    <property type="entry name" value="Ty3_capsid"/>
    <property type="match status" value="1"/>
</dbReference>
<dbReference type="Proteomes" id="UP000238479">
    <property type="component" value="Chromosome 3"/>
</dbReference>
<dbReference type="EMBL" id="PDCK01000041">
    <property type="protein sequence ID" value="PRQ45269.1"/>
    <property type="molecule type" value="Genomic_DNA"/>
</dbReference>
<dbReference type="Gene3D" id="2.40.70.10">
    <property type="entry name" value="Acid Proteases"/>
    <property type="match status" value="1"/>
</dbReference>
<dbReference type="InterPro" id="IPR021109">
    <property type="entry name" value="Peptidase_aspartic_dom_sf"/>
</dbReference>
<dbReference type="PANTHER" id="PTHR15503">
    <property type="entry name" value="LDOC1 RELATED"/>
    <property type="match status" value="1"/>
</dbReference>